<dbReference type="InterPro" id="IPR009057">
    <property type="entry name" value="Homeodomain-like_sf"/>
</dbReference>
<keyword evidence="4" id="KW-1185">Reference proteome</keyword>
<dbReference type="InterPro" id="IPR036397">
    <property type="entry name" value="RNaseH_sf"/>
</dbReference>
<dbReference type="InterPro" id="IPR012337">
    <property type="entry name" value="RNaseH-like_sf"/>
</dbReference>
<dbReference type="Pfam" id="PF13683">
    <property type="entry name" value="rve_3"/>
    <property type="match status" value="1"/>
</dbReference>
<evidence type="ECO:0000256" key="1">
    <source>
        <dbReference type="SAM" id="MobiDB-lite"/>
    </source>
</evidence>
<evidence type="ECO:0000313" key="4">
    <source>
        <dbReference type="Proteomes" id="UP001196870"/>
    </source>
</evidence>
<proteinExistence type="predicted"/>
<dbReference type="PANTHER" id="PTHR35004">
    <property type="entry name" value="TRANSPOSASE RV3428C-RELATED"/>
    <property type="match status" value="1"/>
</dbReference>
<accession>A0ABS5FAD3</accession>
<protein>
    <submittedName>
        <fullName evidence="3">Transposase</fullName>
    </submittedName>
</protein>
<dbReference type="Gene3D" id="1.10.10.10">
    <property type="entry name" value="Winged helix-like DNA-binding domain superfamily/Winged helix DNA-binding domain"/>
    <property type="match status" value="1"/>
</dbReference>
<name>A0ABS5FAD3_9PROT</name>
<feature type="region of interest" description="Disordered" evidence="1">
    <location>
        <begin position="370"/>
        <end position="393"/>
    </location>
</feature>
<dbReference type="Proteomes" id="UP001196870">
    <property type="component" value="Unassembled WGS sequence"/>
</dbReference>
<comment type="caution">
    <text evidence="3">The sequence shown here is derived from an EMBL/GenBank/DDBJ whole genome shotgun (WGS) entry which is preliminary data.</text>
</comment>
<evidence type="ECO:0000313" key="3">
    <source>
        <dbReference type="EMBL" id="MBR0669520.1"/>
    </source>
</evidence>
<reference evidence="4" key="1">
    <citation type="journal article" date="2021" name="Syst. Appl. Microbiol.">
        <title>Roseomonas hellenica sp. nov., isolated from roots of wild-growing Alkanna tinctoria.</title>
        <authorList>
            <person name="Rat A."/>
            <person name="Naranjo H.D."/>
            <person name="Lebbe L."/>
            <person name="Cnockaert M."/>
            <person name="Krigas N."/>
            <person name="Grigoriadou K."/>
            <person name="Maloupa E."/>
            <person name="Willems A."/>
        </authorList>
    </citation>
    <scope>NUCLEOTIDE SEQUENCE [LARGE SCALE GENOMIC DNA]</scope>
    <source>
        <strain evidence="4">LMG 31523</strain>
    </source>
</reference>
<organism evidence="3 4">
    <name type="scientific">Plastoroseomonas hellenica</name>
    <dbReference type="NCBI Taxonomy" id="2687306"/>
    <lineage>
        <taxon>Bacteria</taxon>
        <taxon>Pseudomonadati</taxon>
        <taxon>Pseudomonadota</taxon>
        <taxon>Alphaproteobacteria</taxon>
        <taxon>Acetobacterales</taxon>
        <taxon>Acetobacteraceae</taxon>
        <taxon>Plastoroseomonas</taxon>
    </lineage>
</organism>
<feature type="domain" description="Integrase catalytic" evidence="2">
    <location>
        <begin position="123"/>
        <end position="288"/>
    </location>
</feature>
<dbReference type="SUPFAM" id="SSF46689">
    <property type="entry name" value="Homeodomain-like"/>
    <property type="match status" value="1"/>
</dbReference>
<dbReference type="Gene3D" id="3.30.420.10">
    <property type="entry name" value="Ribonuclease H-like superfamily/Ribonuclease H"/>
    <property type="match status" value="1"/>
</dbReference>
<gene>
    <name evidence="3" type="ORF">GXW71_34590</name>
</gene>
<dbReference type="InterPro" id="IPR036388">
    <property type="entry name" value="WH-like_DNA-bd_sf"/>
</dbReference>
<dbReference type="SUPFAM" id="SSF53098">
    <property type="entry name" value="Ribonuclease H-like"/>
    <property type="match status" value="1"/>
</dbReference>
<dbReference type="EMBL" id="JAAGBB010000142">
    <property type="protein sequence ID" value="MBR0669520.1"/>
    <property type="molecule type" value="Genomic_DNA"/>
</dbReference>
<dbReference type="PROSITE" id="PS50994">
    <property type="entry name" value="INTEGRASE"/>
    <property type="match status" value="1"/>
</dbReference>
<evidence type="ECO:0000259" key="2">
    <source>
        <dbReference type="PROSITE" id="PS50994"/>
    </source>
</evidence>
<dbReference type="PANTHER" id="PTHR35004:SF7">
    <property type="entry name" value="INTEGRASE PROTEIN"/>
    <property type="match status" value="1"/>
</dbReference>
<sequence>MSLERGEGSVSALCERYGISRETGHKWLRRWREGGFEALRDSSRSPLTRPQGTAAAVVEALVAKRRERPHWGPRKLLAVLREEQPEMAWPAASTAGELLKRAGLVAARRRVRRAEPLERPFAEAVTPNDEWAIDFKGWFRTGDGRRCDPLTVSDTASRMLLECRIMVPQTAPVAGACEQLFRSFGLPRRLRMDNGTPFASRGAAGLTRLSVGWAKLGIELARIEPGEPSQNGRHERMHGTLQRETAMTPAASLAAQQGRFDAFRREYNEERPHEGLGQVPPVRLWQPSPRPYPGRIAEPWYPADHQVRRVRTDGTIRWRGGGLFISEALTGEPIGLVELASGDWLARFIDIDLGVVDRRGESFLPFAAARPGRRKRQEQNKETVSHVSGPNCQ</sequence>
<dbReference type="Pfam" id="PF13565">
    <property type="entry name" value="HTH_32"/>
    <property type="match status" value="1"/>
</dbReference>
<dbReference type="InterPro" id="IPR001584">
    <property type="entry name" value="Integrase_cat-core"/>
</dbReference>